<gene>
    <name evidence="10" type="ORF">ACA1_164120</name>
</gene>
<dbReference type="InterPro" id="IPR006171">
    <property type="entry name" value="TOPRIM_dom"/>
</dbReference>
<dbReference type="AlphaFoldDB" id="L8GSJ2"/>
<dbReference type="InterPro" id="IPR027417">
    <property type="entry name" value="P-loop_NTPase"/>
</dbReference>
<evidence type="ECO:0000259" key="9">
    <source>
        <dbReference type="PROSITE" id="PS51199"/>
    </source>
</evidence>
<organism evidence="10 11">
    <name type="scientific">Acanthamoeba castellanii (strain ATCC 30010 / Neff)</name>
    <dbReference type="NCBI Taxonomy" id="1257118"/>
    <lineage>
        <taxon>Eukaryota</taxon>
        <taxon>Amoebozoa</taxon>
        <taxon>Discosea</taxon>
        <taxon>Longamoebia</taxon>
        <taxon>Centramoebida</taxon>
        <taxon>Acanthamoebidae</taxon>
        <taxon>Acanthamoeba</taxon>
    </lineage>
</organism>
<dbReference type="FunFam" id="3.40.1360.10:FF:000008">
    <property type="entry name" value="Mitochondrial helicase twinkle"/>
    <property type="match status" value="1"/>
</dbReference>
<dbReference type="PANTHER" id="PTHR12873:SF0">
    <property type="entry name" value="TWINKLE MTDNA HELICASE"/>
    <property type="match status" value="1"/>
</dbReference>
<feature type="region of interest" description="Disordered" evidence="7">
    <location>
        <begin position="203"/>
        <end position="228"/>
    </location>
</feature>
<dbReference type="SUPFAM" id="SSF52540">
    <property type="entry name" value="P-loop containing nucleoside triphosphate hydrolases"/>
    <property type="match status" value="1"/>
</dbReference>
<dbReference type="GO" id="GO:0005524">
    <property type="term" value="F:ATP binding"/>
    <property type="evidence" value="ECO:0007669"/>
    <property type="project" value="InterPro"/>
</dbReference>
<dbReference type="OMA" id="EIPIYYM"/>
<keyword evidence="6" id="KW-0804">Transcription</keyword>
<dbReference type="SMART" id="SM00493">
    <property type="entry name" value="TOPRIM"/>
    <property type="match status" value="1"/>
</dbReference>
<dbReference type="InterPro" id="IPR034154">
    <property type="entry name" value="TOPRIM_DnaG/twinkle"/>
</dbReference>
<dbReference type="Gene3D" id="3.40.50.300">
    <property type="entry name" value="P-loop containing nucleotide triphosphate hydrolases"/>
    <property type="match status" value="1"/>
</dbReference>
<sequence>MRVGGQRIAAGRNAELCRQPAGLWLGRTEASVMGWSRWTSAPPPLGHARPVLEPLLRSRGCSPRWLGRSFATRSAPASSSSYARKSAVPSSSFASSARPVGSVSGGGAPFVSSHFSISEDEITHFFSRKSLVWKRSGEELVVQTCPTCPDHKYKMDNLFKLYISKRTGQFFCHRCGNKGSWFDFKRLYGEIPYTAPMSAPVPASGEVAHDHQHHQHAPAPGLQEEREKPLPDHDVVSKYPLALFNEYPQVLTFLTGNKTKVQRHLSEEVIRKYKVGATKYAFGGDSEQCVTFPWIDADAEGRNSIRRLKIRSIKNKANQRLTPAGGQWGFFGWHTVPADAKEIVITEGEFDAMAVYQATGLPAISLPNGAHSLPVELLPRLERFEKIYLWMDDDIPGQEGAAKFAQKLGIKRCLLVRTKQGDPEGPKDANDALRAGKDLNAILKKAGRTPHQQVISFQDIADEVYRNICSPDELAGVPSKMFPSLTKILKGHRKGELTVFTGPTGVGKTTLLSQLSLDFAMQGVRTLWGNFEIKNTYLAQKMLLQYAGKNLAELQDRAQWDEASRAFSDLPLYWMRFHGSTSVDQVLDAMDYAVYVHDVEHVVLDNLQFMLSGQAWGQEGVAAGNKFDIQDRALEEFRRFASTKNVHITLVIHPRKTEDDRPLNVASVFGSVKATQEADNVLILQYNKGEDWKWLEVAKNRFDGELGPIALQFNKRNKSYREMPTTGLLNKARKGASKGASNQPDDPQPATASSSTTSTTPTTKAG</sequence>
<dbReference type="InterPro" id="IPR007694">
    <property type="entry name" value="DNA_helicase_DnaB-like_C"/>
</dbReference>
<dbReference type="GO" id="GO:0003697">
    <property type="term" value="F:single-stranded DNA binding"/>
    <property type="evidence" value="ECO:0007669"/>
    <property type="project" value="InterPro"/>
</dbReference>
<reference evidence="10 11" key="1">
    <citation type="journal article" date="2013" name="Genome Biol.">
        <title>Genome of Acanthamoeba castellanii highlights extensive lateral gene transfer and early evolution of tyrosine kinase signaling.</title>
        <authorList>
            <person name="Clarke M."/>
            <person name="Lohan A.J."/>
            <person name="Liu B."/>
            <person name="Lagkouvardos I."/>
            <person name="Roy S."/>
            <person name="Zafar N."/>
            <person name="Bertelli C."/>
            <person name="Schilde C."/>
            <person name="Kianianmomeni A."/>
            <person name="Burglin T.R."/>
            <person name="Frech C."/>
            <person name="Turcotte B."/>
            <person name="Kopec K.O."/>
            <person name="Synnott J.M."/>
            <person name="Choo C."/>
            <person name="Paponov I."/>
            <person name="Finkler A."/>
            <person name="Soon Heng Tan C."/>
            <person name="Hutchins A.P."/>
            <person name="Weinmeier T."/>
            <person name="Rattei T."/>
            <person name="Chu J.S."/>
            <person name="Gimenez G."/>
            <person name="Irimia M."/>
            <person name="Rigden D.J."/>
            <person name="Fitzpatrick D.A."/>
            <person name="Lorenzo-Morales J."/>
            <person name="Bateman A."/>
            <person name="Chiu C.H."/>
            <person name="Tang P."/>
            <person name="Hegemann P."/>
            <person name="Fromm H."/>
            <person name="Raoult D."/>
            <person name="Greub G."/>
            <person name="Miranda-Saavedra D."/>
            <person name="Chen N."/>
            <person name="Nash P."/>
            <person name="Ginger M.L."/>
            <person name="Horn M."/>
            <person name="Schaap P."/>
            <person name="Caler L."/>
            <person name="Loftus B."/>
        </authorList>
    </citation>
    <scope>NUCLEOTIDE SEQUENCE [LARGE SCALE GENOMIC DNA]</scope>
    <source>
        <strain evidence="10 11">Neff</strain>
    </source>
</reference>
<keyword evidence="10" id="KW-0067">ATP-binding</keyword>
<dbReference type="GO" id="GO:0000428">
    <property type="term" value="C:DNA-directed RNA polymerase complex"/>
    <property type="evidence" value="ECO:0007669"/>
    <property type="project" value="UniProtKB-KW"/>
</dbReference>
<dbReference type="GO" id="GO:0006269">
    <property type="term" value="P:DNA replication, synthesis of primer"/>
    <property type="evidence" value="ECO:0007669"/>
    <property type="project" value="UniProtKB-KW"/>
</dbReference>
<evidence type="ECO:0000256" key="4">
    <source>
        <dbReference type="ARBA" id="ARBA00022695"/>
    </source>
</evidence>
<evidence type="ECO:0000256" key="6">
    <source>
        <dbReference type="ARBA" id="ARBA00023163"/>
    </source>
</evidence>
<keyword evidence="2" id="KW-0639">Primosome</keyword>
<dbReference type="Pfam" id="PF13155">
    <property type="entry name" value="Toprim_2"/>
    <property type="match status" value="1"/>
</dbReference>
<dbReference type="GO" id="GO:0005739">
    <property type="term" value="C:mitochondrion"/>
    <property type="evidence" value="ECO:0007669"/>
    <property type="project" value="TreeGrafter"/>
</dbReference>
<keyword evidence="1" id="KW-0240">DNA-directed RNA polymerase</keyword>
<dbReference type="STRING" id="1257118.L8GSJ2"/>
<dbReference type="PROSITE" id="PS51199">
    <property type="entry name" value="SF4_HELICASE"/>
    <property type="match status" value="1"/>
</dbReference>
<dbReference type="GO" id="GO:0043139">
    <property type="term" value="F:5'-3' DNA helicase activity"/>
    <property type="evidence" value="ECO:0007669"/>
    <property type="project" value="InterPro"/>
</dbReference>
<dbReference type="KEGG" id="acan:ACA1_164120"/>
<feature type="domain" description="SF4 helicase" evidence="9">
    <location>
        <begin position="471"/>
        <end position="727"/>
    </location>
</feature>
<dbReference type="RefSeq" id="XP_004337576.1">
    <property type="nucleotide sequence ID" value="XM_004337528.1"/>
</dbReference>
<evidence type="ECO:0000256" key="2">
    <source>
        <dbReference type="ARBA" id="ARBA00022515"/>
    </source>
</evidence>
<dbReference type="InterPro" id="IPR036977">
    <property type="entry name" value="DNA_primase_Znf_CHC2"/>
</dbReference>
<keyword evidence="10" id="KW-0378">Hydrolase</keyword>
<dbReference type="OrthoDB" id="275278at2759"/>
<dbReference type="Proteomes" id="UP000011083">
    <property type="component" value="Unassembled WGS sequence"/>
</dbReference>
<name>L8GSJ2_ACACF</name>
<evidence type="ECO:0000259" key="8">
    <source>
        <dbReference type="PROSITE" id="PS50880"/>
    </source>
</evidence>
<dbReference type="EMBL" id="KB008026">
    <property type="protein sequence ID" value="ELR15563.1"/>
    <property type="molecule type" value="Genomic_DNA"/>
</dbReference>
<dbReference type="GO" id="GO:0006264">
    <property type="term" value="P:mitochondrial DNA replication"/>
    <property type="evidence" value="ECO:0007669"/>
    <property type="project" value="TreeGrafter"/>
</dbReference>
<evidence type="ECO:0000256" key="1">
    <source>
        <dbReference type="ARBA" id="ARBA00022478"/>
    </source>
</evidence>
<dbReference type="Gene3D" id="3.90.580.10">
    <property type="entry name" value="Zinc finger, CHC2-type domain"/>
    <property type="match status" value="1"/>
</dbReference>
<dbReference type="CDD" id="cd01029">
    <property type="entry name" value="TOPRIM_primases"/>
    <property type="match status" value="1"/>
</dbReference>
<dbReference type="PROSITE" id="PS50880">
    <property type="entry name" value="TOPRIM"/>
    <property type="match status" value="1"/>
</dbReference>
<dbReference type="VEuPathDB" id="AmoebaDB:ACA1_164120"/>
<dbReference type="GO" id="GO:0016779">
    <property type="term" value="F:nucleotidyltransferase activity"/>
    <property type="evidence" value="ECO:0007669"/>
    <property type="project" value="UniProtKB-KW"/>
</dbReference>
<dbReference type="Gene3D" id="3.40.1360.10">
    <property type="match status" value="1"/>
</dbReference>
<dbReference type="InterPro" id="IPR027032">
    <property type="entry name" value="Twinkle-like"/>
</dbReference>
<evidence type="ECO:0000256" key="7">
    <source>
        <dbReference type="SAM" id="MobiDB-lite"/>
    </source>
</evidence>
<protein>
    <submittedName>
        <fullName evidence="10">Mitochondrial helicase twinkle, putative</fullName>
    </submittedName>
</protein>
<accession>L8GSJ2</accession>
<dbReference type="PANTHER" id="PTHR12873">
    <property type="entry name" value="T7-LIKE MITOCHONDRIAL DNA HELICASE"/>
    <property type="match status" value="1"/>
</dbReference>
<keyword evidence="11" id="KW-1185">Reference proteome</keyword>
<dbReference type="GeneID" id="14916193"/>
<keyword evidence="10" id="KW-0347">Helicase</keyword>
<keyword evidence="4" id="KW-0548">Nucleotidyltransferase</keyword>
<dbReference type="SUPFAM" id="SSF56731">
    <property type="entry name" value="DNA primase core"/>
    <property type="match status" value="1"/>
</dbReference>
<keyword evidence="5" id="KW-0235">DNA replication</keyword>
<dbReference type="GO" id="GO:0008270">
    <property type="term" value="F:zinc ion binding"/>
    <property type="evidence" value="ECO:0007669"/>
    <property type="project" value="InterPro"/>
</dbReference>
<evidence type="ECO:0000313" key="11">
    <source>
        <dbReference type="Proteomes" id="UP000011083"/>
    </source>
</evidence>
<keyword evidence="10" id="KW-0547">Nucleotide-binding</keyword>
<dbReference type="CDD" id="cd01122">
    <property type="entry name" value="Twinkle_C"/>
    <property type="match status" value="1"/>
</dbReference>
<feature type="domain" description="Toprim" evidence="8">
    <location>
        <begin position="341"/>
        <end position="423"/>
    </location>
</feature>
<feature type="compositionally biased region" description="Low complexity" evidence="7">
    <location>
        <begin position="749"/>
        <end position="766"/>
    </location>
</feature>
<evidence type="ECO:0000256" key="3">
    <source>
        <dbReference type="ARBA" id="ARBA00022679"/>
    </source>
</evidence>
<feature type="region of interest" description="Disordered" evidence="7">
    <location>
        <begin position="721"/>
        <end position="766"/>
    </location>
</feature>
<proteinExistence type="predicted"/>
<evidence type="ECO:0000313" key="10">
    <source>
        <dbReference type="EMBL" id="ELR15563.1"/>
    </source>
</evidence>
<evidence type="ECO:0000256" key="5">
    <source>
        <dbReference type="ARBA" id="ARBA00022705"/>
    </source>
</evidence>
<keyword evidence="3" id="KW-0808">Transferase</keyword>
<dbReference type="Pfam" id="PF13481">
    <property type="entry name" value="AAA_25"/>
    <property type="match status" value="1"/>
</dbReference>